<dbReference type="Proteomes" id="UP000315364">
    <property type="component" value="Chromosome"/>
</dbReference>
<organism evidence="2 3">
    <name type="scientific">Devosia ginsengisoli</name>
    <dbReference type="NCBI Taxonomy" id="400770"/>
    <lineage>
        <taxon>Bacteria</taxon>
        <taxon>Pseudomonadati</taxon>
        <taxon>Pseudomonadota</taxon>
        <taxon>Alphaproteobacteria</taxon>
        <taxon>Hyphomicrobiales</taxon>
        <taxon>Devosiaceae</taxon>
        <taxon>Devosia</taxon>
    </lineage>
</organism>
<name>A0A5B8LR66_9HYPH</name>
<dbReference type="EMBL" id="CP042304">
    <property type="protein sequence ID" value="QDZ10194.1"/>
    <property type="molecule type" value="Genomic_DNA"/>
</dbReference>
<protein>
    <submittedName>
        <fullName evidence="2">Uncharacterized protein</fullName>
    </submittedName>
</protein>
<evidence type="ECO:0000256" key="1">
    <source>
        <dbReference type="SAM" id="SignalP"/>
    </source>
</evidence>
<feature type="chain" id="PRO_5023003263" evidence="1">
    <location>
        <begin position="21"/>
        <end position="114"/>
    </location>
</feature>
<feature type="signal peptide" evidence="1">
    <location>
        <begin position="1"/>
        <end position="20"/>
    </location>
</feature>
<dbReference type="AlphaFoldDB" id="A0A5B8LR66"/>
<accession>A0A5B8LR66</accession>
<evidence type="ECO:0000313" key="3">
    <source>
        <dbReference type="Proteomes" id="UP000315364"/>
    </source>
</evidence>
<dbReference type="RefSeq" id="WP_146288998.1">
    <property type="nucleotide sequence ID" value="NZ_CP042304.1"/>
</dbReference>
<gene>
    <name evidence="2" type="ORF">FPZ08_05195</name>
</gene>
<proteinExistence type="predicted"/>
<dbReference type="KEGG" id="dea:FPZ08_05195"/>
<sequence>MSVRVAVALLALGSASGAGASEAAFCDALRIIERDIRQDFADDGRASVYPPSDALDLLVGTEVTGFAADYCGSPTFEVLETHGLQTYSWDVMAMGLQFSIKDGLVTEAAVRSKP</sequence>
<reference evidence="2 3" key="1">
    <citation type="submission" date="2019-07" db="EMBL/GenBank/DDBJ databases">
        <title>Full genome sequence of Devosia sp. Gsoil 520.</title>
        <authorList>
            <person name="Im W.-T."/>
        </authorList>
    </citation>
    <scope>NUCLEOTIDE SEQUENCE [LARGE SCALE GENOMIC DNA]</scope>
    <source>
        <strain evidence="2 3">Gsoil 520</strain>
    </source>
</reference>
<keyword evidence="1" id="KW-0732">Signal</keyword>
<keyword evidence="3" id="KW-1185">Reference proteome</keyword>
<evidence type="ECO:0000313" key="2">
    <source>
        <dbReference type="EMBL" id="QDZ10194.1"/>
    </source>
</evidence>